<feature type="domain" description="Peptidase S1" evidence="6">
    <location>
        <begin position="29"/>
        <end position="121"/>
    </location>
</feature>
<dbReference type="InterPro" id="IPR009003">
    <property type="entry name" value="Peptidase_S1_PA"/>
</dbReference>
<dbReference type="PANTHER" id="PTHR24257">
    <property type="entry name" value="CHYMOTRYPSIN-LIKE ELASTASE FAMILY MEMBER"/>
    <property type="match status" value="1"/>
</dbReference>
<organism evidence="7">
    <name type="scientific">Pongo abelii</name>
    <name type="common">Sumatran orangutan</name>
    <name type="synonym">Pongo pygmaeus abelii</name>
    <dbReference type="NCBI Taxonomy" id="9601"/>
    <lineage>
        <taxon>Eukaryota</taxon>
        <taxon>Metazoa</taxon>
        <taxon>Chordata</taxon>
        <taxon>Craniata</taxon>
        <taxon>Vertebrata</taxon>
        <taxon>Euteleostomi</taxon>
        <taxon>Mammalia</taxon>
        <taxon>Eutheria</taxon>
        <taxon>Euarchontoglires</taxon>
        <taxon>Primates</taxon>
        <taxon>Haplorrhini</taxon>
        <taxon>Catarrhini</taxon>
        <taxon>Hominidae</taxon>
        <taxon>Pongo</taxon>
    </lineage>
</organism>
<keyword evidence="5" id="KW-0732">Signal</keyword>
<gene>
    <name evidence="7" type="ORF">CR201_G0038291</name>
</gene>
<dbReference type="InterPro" id="IPR043504">
    <property type="entry name" value="Peptidase_S1_PA_chymotrypsin"/>
</dbReference>
<dbReference type="PROSITE" id="PS00134">
    <property type="entry name" value="TRYPSIN_HIS"/>
    <property type="match status" value="1"/>
</dbReference>
<evidence type="ECO:0000259" key="6">
    <source>
        <dbReference type="PROSITE" id="PS50240"/>
    </source>
</evidence>
<evidence type="ECO:0000256" key="5">
    <source>
        <dbReference type="SAM" id="SignalP"/>
    </source>
</evidence>
<evidence type="ECO:0000256" key="4">
    <source>
        <dbReference type="ARBA" id="ARBA00023157"/>
    </source>
</evidence>
<dbReference type="GO" id="GO:0004252">
    <property type="term" value="F:serine-type endopeptidase activity"/>
    <property type="evidence" value="ECO:0007669"/>
    <property type="project" value="InterPro"/>
</dbReference>
<dbReference type="FunFam" id="2.40.10.10:FF:000004">
    <property type="entry name" value="Tryptase gamma 1"/>
    <property type="match status" value="1"/>
</dbReference>
<dbReference type="PROSITE" id="PS50240">
    <property type="entry name" value="TRYPSIN_DOM"/>
    <property type="match status" value="1"/>
</dbReference>
<sequence>MMLQLLSSLLLVAVASGYGPPSSRPSSRVVNGEDAVPYSWPWQVSLQYENSGSFHHTCGGSLIAPDWVVTAGHCISSSRIYQVVLGEYDRAVKEGPEQVIPINSGDLFVHPLWNPKCVACG</sequence>
<accession>A0A2J8T2Q0</accession>
<comment type="caution">
    <text evidence="7">The sequence shown here is derived from an EMBL/GenBank/DDBJ whole genome shotgun (WGS) entry which is preliminary data.</text>
</comment>
<evidence type="ECO:0000256" key="1">
    <source>
        <dbReference type="ARBA" id="ARBA00022670"/>
    </source>
</evidence>
<name>A0A2J8T2Q0_PONAB</name>
<dbReference type="GO" id="GO:0005615">
    <property type="term" value="C:extracellular space"/>
    <property type="evidence" value="ECO:0007669"/>
    <property type="project" value="TreeGrafter"/>
</dbReference>
<keyword evidence="3" id="KW-0720">Serine protease</keyword>
<keyword evidence="1" id="KW-0645">Protease</keyword>
<dbReference type="Gene3D" id="2.40.10.10">
    <property type="entry name" value="Trypsin-like serine proteases"/>
    <property type="match status" value="1"/>
</dbReference>
<evidence type="ECO:0000256" key="3">
    <source>
        <dbReference type="ARBA" id="ARBA00022825"/>
    </source>
</evidence>
<dbReference type="GO" id="GO:0006508">
    <property type="term" value="P:proteolysis"/>
    <property type="evidence" value="ECO:0007669"/>
    <property type="project" value="UniProtKB-KW"/>
</dbReference>
<dbReference type="InterPro" id="IPR018114">
    <property type="entry name" value="TRYPSIN_HIS"/>
</dbReference>
<keyword evidence="4" id="KW-1015">Disulfide bond</keyword>
<keyword evidence="2" id="KW-0378">Hydrolase</keyword>
<evidence type="ECO:0000256" key="2">
    <source>
        <dbReference type="ARBA" id="ARBA00022801"/>
    </source>
</evidence>
<dbReference type="SUPFAM" id="SSF50494">
    <property type="entry name" value="Trypsin-like serine proteases"/>
    <property type="match status" value="1"/>
</dbReference>
<protein>
    <submittedName>
        <fullName evidence="7">CELA3A isoform 2</fullName>
    </submittedName>
</protein>
<dbReference type="InterPro" id="IPR050850">
    <property type="entry name" value="Peptidase_S1_Elastase_sf"/>
</dbReference>
<dbReference type="Pfam" id="PF00089">
    <property type="entry name" value="Trypsin"/>
    <property type="match status" value="1"/>
</dbReference>
<reference evidence="7" key="1">
    <citation type="submission" date="2017-12" db="EMBL/GenBank/DDBJ databases">
        <title>High-resolution comparative analysis of great ape genomes.</title>
        <authorList>
            <person name="Pollen A."/>
            <person name="Hastie A."/>
            <person name="Hormozdiari F."/>
            <person name="Dougherty M."/>
            <person name="Liu R."/>
            <person name="Chaisson M."/>
            <person name="Hoppe E."/>
            <person name="Hill C."/>
            <person name="Pang A."/>
            <person name="Hillier L."/>
            <person name="Baker C."/>
            <person name="Armstrong J."/>
            <person name="Shendure J."/>
            <person name="Paten B."/>
            <person name="Wilson R."/>
            <person name="Chao H."/>
            <person name="Schneider V."/>
            <person name="Ventura M."/>
            <person name="Kronenberg Z."/>
            <person name="Murali S."/>
            <person name="Gordon D."/>
            <person name="Cantsilieris S."/>
            <person name="Munson K."/>
            <person name="Nelson B."/>
            <person name="Raja A."/>
            <person name="Underwood J."/>
            <person name="Diekhans M."/>
            <person name="Fiddes I."/>
            <person name="Haussler D."/>
            <person name="Eichler E."/>
        </authorList>
    </citation>
    <scope>NUCLEOTIDE SEQUENCE [LARGE SCALE GENOMIC DNA]</scope>
    <source>
        <strain evidence="7">Susie</strain>
    </source>
</reference>
<dbReference type="AlphaFoldDB" id="A0A2J8T2Q0"/>
<feature type="chain" id="PRO_5014476556" evidence="5">
    <location>
        <begin position="18"/>
        <end position="121"/>
    </location>
</feature>
<feature type="signal peptide" evidence="5">
    <location>
        <begin position="1"/>
        <end position="17"/>
    </location>
</feature>
<evidence type="ECO:0000313" key="7">
    <source>
        <dbReference type="EMBL" id="PNJ27290.1"/>
    </source>
</evidence>
<dbReference type="InterPro" id="IPR001254">
    <property type="entry name" value="Trypsin_dom"/>
</dbReference>
<dbReference type="PANTHER" id="PTHR24257:SF22">
    <property type="entry name" value="CHYMOTRYPSIN-LIKE ELASTASE FAMILY MEMBER 3B"/>
    <property type="match status" value="1"/>
</dbReference>
<proteinExistence type="predicted"/>
<dbReference type="EMBL" id="NDHI03003525">
    <property type="protein sequence ID" value="PNJ27290.1"/>
    <property type="molecule type" value="Genomic_DNA"/>
</dbReference>